<name>S9TDB1_9TRYP</name>
<evidence type="ECO:0000313" key="4">
    <source>
        <dbReference type="Proteomes" id="UP000015354"/>
    </source>
</evidence>
<dbReference type="EMBL" id="ATMH01011602">
    <property type="protein sequence ID" value="EPY16002.1"/>
    <property type="molecule type" value="Genomic_DNA"/>
</dbReference>
<evidence type="ECO:0000313" key="3">
    <source>
        <dbReference type="EMBL" id="EPY16002.1"/>
    </source>
</evidence>
<sequence length="548" mass="57705">MVRGDSSGAISAIGGSLLVRDSTTTQLTNVAFHNMGKRGSRKGYAVWLDGISNSKAKVVMENCTMFASFHRGVVLSDTRHVTLKGLMLQSFDGFGIAAVGTYHTSLVVRDCVVSGARANRGSLDTTAAGAFFTYPTLSFVSNEVSHSDGYGVWIALRSSFATTTQRTCPAIASLALFLNNTVHVTRYQGIIVYPVHMAAVSSCASNVFSDAGMTDLVRTSAGMLVNNTVFMCGTYGVHLPVMSGYNVSGLAVADCAEGALSTSYPTSYVGIQDAVFWGTMPTGEETLFFDALGGLGAETDPDYVTDSTSRAGHTDGSCGGASNSSCPSMRVGVHALHGGYVLMDRVMFGNFYNGTAMWLSTRVGQPSFSPAYDALVSAEEREVNGQQNGQLVVTALSLGLRGSRRWDAVLSGYTSLHDCDGVIAGGPSRDTYILANRAVLQEASFCDQLNATSRTNVLAFTSDLSIEATADGSVQTSLRPSSFKDWMSSMDAAALETAAATADLTVCYVPDMSTYSTAVSQVVSDVGADEDEDLDNVTNSTSAREASS</sequence>
<feature type="region of interest" description="Disordered" evidence="1">
    <location>
        <begin position="526"/>
        <end position="548"/>
    </location>
</feature>
<feature type="compositionally biased region" description="Polar residues" evidence="1">
    <location>
        <begin position="536"/>
        <end position="548"/>
    </location>
</feature>
<organism evidence="3 4">
    <name type="scientific">Strigomonas culicis</name>
    <dbReference type="NCBI Taxonomy" id="28005"/>
    <lineage>
        <taxon>Eukaryota</taxon>
        <taxon>Discoba</taxon>
        <taxon>Euglenozoa</taxon>
        <taxon>Kinetoplastea</taxon>
        <taxon>Metakinetoplastina</taxon>
        <taxon>Trypanosomatida</taxon>
        <taxon>Trypanosomatidae</taxon>
        <taxon>Strigomonadinae</taxon>
        <taxon>Strigomonas</taxon>
    </lineage>
</organism>
<feature type="region of interest" description="Disordered" evidence="1">
    <location>
        <begin position="304"/>
        <end position="324"/>
    </location>
</feature>
<dbReference type="OrthoDB" id="120976at2759"/>
<comment type="caution">
    <text evidence="3">The sequence shown here is derived from an EMBL/GenBank/DDBJ whole genome shotgun (WGS) entry which is preliminary data.</text>
</comment>
<evidence type="ECO:0000259" key="2">
    <source>
        <dbReference type="Pfam" id="PF13229"/>
    </source>
</evidence>
<dbReference type="Pfam" id="PF13229">
    <property type="entry name" value="Beta_helix"/>
    <property type="match status" value="1"/>
</dbReference>
<protein>
    <recommendedName>
        <fullName evidence="2">Right handed beta helix domain-containing protein</fullName>
    </recommendedName>
</protein>
<keyword evidence="4" id="KW-1185">Reference proteome</keyword>
<dbReference type="SUPFAM" id="SSF51126">
    <property type="entry name" value="Pectin lyase-like"/>
    <property type="match status" value="1"/>
</dbReference>
<proteinExistence type="predicted"/>
<dbReference type="InterPro" id="IPR011050">
    <property type="entry name" value="Pectin_lyase_fold/virulence"/>
</dbReference>
<dbReference type="Proteomes" id="UP000015354">
    <property type="component" value="Unassembled WGS sequence"/>
</dbReference>
<dbReference type="AlphaFoldDB" id="S9TDB1"/>
<gene>
    <name evidence="3" type="ORF">STCU_11617</name>
</gene>
<dbReference type="InterPro" id="IPR039448">
    <property type="entry name" value="Beta_helix"/>
</dbReference>
<reference evidence="3 4" key="1">
    <citation type="journal article" date="2013" name="PLoS ONE">
        <title>Predicting the Proteins of Angomonas deanei, Strigomonas culicis and Their Respective Endosymbionts Reveals New Aspects of the Trypanosomatidae Family.</title>
        <authorList>
            <person name="Motta M.C."/>
            <person name="Martins A.C."/>
            <person name="de Souza S.S."/>
            <person name="Catta-Preta C.M."/>
            <person name="Silva R."/>
            <person name="Klein C.C."/>
            <person name="de Almeida L.G."/>
            <person name="de Lima Cunha O."/>
            <person name="Ciapina L.P."/>
            <person name="Brocchi M."/>
            <person name="Colabardini A.C."/>
            <person name="de Araujo Lima B."/>
            <person name="Machado C.R."/>
            <person name="de Almeida Soares C.M."/>
            <person name="Probst C.M."/>
            <person name="de Menezes C.B."/>
            <person name="Thompson C.E."/>
            <person name="Bartholomeu D.C."/>
            <person name="Gradia D.F."/>
            <person name="Pavoni D.P."/>
            <person name="Grisard E.C."/>
            <person name="Fantinatti-Garboggini F."/>
            <person name="Marchini F.K."/>
            <person name="Rodrigues-Luiz G.F."/>
            <person name="Wagner G."/>
            <person name="Goldman G.H."/>
            <person name="Fietto J.L."/>
            <person name="Elias M.C."/>
            <person name="Goldman M.H."/>
            <person name="Sagot M.F."/>
            <person name="Pereira M."/>
            <person name="Stoco P.H."/>
            <person name="de Mendonca-Neto R.P."/>
            <person name="Teixeira S.M."/>
            <person name="Maciel T.E."/>
            <person name="de Oliveira Mendes T.A."/>
            <person name="Urmenyi T.P."/>
            <person name="de Souza W."/>
            <person name="Schenkman S."/>
            <person name="de Vasconcelos A.T."/>
        </authorList>
    </citation>
    <scope>NUCLEOTIDE SEQUENCE [LARGE SCALE GENOMIC DNA]</scope>
</reference>
<dbReference type="Gene3D" id="2.160.20.10">
    <property type="entry name" value="Single-stranded right-handed beta-helix, Pectin lyase-like"/>
    <property type="match status" value="1"/>
</dbReference>
<feature type="domain" description="Right handed beta helix" evidence="2">
    <location>
        <begin position="14"/>
        <end position="159"/>
    </location>
</feature>
<evidence type="ECO:0000256" key="1">
    <source>
        <dbReference type="SAM" id="MobiDB-lite"/>
    </source>
</evidence>
<accession>S9TDB1</accession>
<dbReference type="InterPro" id="IPR012334">
    <property type="entry name" value="Pectin_lyas_fold"/>
</dbReference>